<dbReference type="AlphaFoldDB" id="A0A2K8NS76"/>
<comment type="similarity">
    <text evidence="1 7">Belongs to the bacterial ribosomal protein bL9 family.</text>
</comment>
<evidence type="ECO:0000256" key="4">
    <source>
        <dbReference type="ARBA" id="ARBA00022980"/>
    </source>
</evidence>
<dbReference type="PANTHER" id="PTHR21368">
    <property type="entry name" value="50S RIBOSOMAL PROTEIN L9"/>
    <property type="match status" value="1"/>
</dbReference>
<dbReference type="GO" id="GO:0003735">
    <property type="term" value="F:structural constituent of ribosome"/>
    <property type="evidence" value="ECO:0007669"/>
    <property type="project" value="InterPro"/>
</dbReference>
<dbReference type="OrthoDB" id="9788336at2"/>
<keyword evidence="5 7" id="KW-0687">Ribonucleoprotein</keyword>
<evidence type="ECO:0000313" key="8">
    <source>
        <dbReference type="EMBL" id="ATZ16705.1"/>
    </source>
</evidence>
<comment type="function">
    <text evidence="7">Binds to the 23S rRNA.</text>
</comment>
<dbReference type="InterPro" id="IPR000244">
    <property type="entry name" value="Ribosomal_bL9"/>
</dbReference>
<dbReference type="EMBL" id="CP024962">
    <property type="protein sequence ID" value="ATZ16705.1"/>
    <property type="molecule type" value="Genomic_DNA"/>
</dbReference>
<dbReference type="GO" id="GO:0005840">
    <property type="term" value="C:ribosome"/>
    <property type="evidence" value="ECO:0007669"/>
    <property type="project" value="UniProtKB-KW"/>
</dbReference>
<evidence type="ECO:0000256" key="5">
    <source>
        <dbReference type="ARBA" id="ARBA00023274"/>
    </source>
</evidence>
<keyword evidence="3 7" id="KW-0694">RNA-binding</keyword>
<dbReference type="KEGG" id="efr:EFREU_v1c06850"/>
<dbReference type="InterPro" id="IPR036791">
    <property type="entry name" value="Ribosomal_bL9_C_sf"/>
</dbReference>
<dbReference type="InterPro" id="IPR036935">
    <property type="entry name" value="Ribosomal_bL9_N_sf"/>
</dbReference>
<dbReference type="InterPro" id="IPR009027">
    <property type="entry name" value="Ribosomal_bL9/RNase_H1_N"/>
</dbReference>
<accession>A0A2K8NS76</accession>
<keyword evidence="2 7" id="KW-0699">rRNA-binding</keyword>
<evidence type="ECO:0000313" key="9">
    <source>
        <dbReference type="Proteomes" id="UP000232222"/>
    </source>
</evidence>
<gene>
    <name evidence="7 8" type="primary">rplI</name>
    <name evidence="8" type="ORF">EFREU_v1c06850</name>
</gene>
<dbReference type="HAMAP" id="MF_00503">
    <property type="entry name" value="Ribosomal_bL9"/>
    <property type="match status" value="1"/>
</dbReference>
<protein>
    <recommendedName>
        <fullName evidence="6 7">Large ribosomal subunit protein bL9</fullName>
    </recommendedName>
</protein>
<dbReference type="Proteomes" id="UP000232222">
    <property type="component" value="Chromosome"/>
</dbReference>
<dbReference type="SUPFAM" id="SSF55653">
    <property type="entry name" value="Ribosomal protein L9 C-domain"/>
    <property type="match status" value="1"/>
</dbReference>
<evidence type="ECO:0000256" key="7">
    <source>
        <dbReference type="HAMAP-Rule" id="MF_00503"/>
    </source>
</evidence>
<keyword evidence="4 7" id="KW-0689">Ribosomal protein</keyword>
<dbReference type="GO" id="GO:0019843">
    <property type="term" value="F:rRNA binding"/>
    <property type="evidence" value="ECO:0007669"/>
    <property type="project" value="UniProtKB-UniRule"/>
</dbReference>
<organism evidence="8 9">
    <name type="scientific">Entomoplasma freundtii</name>
    <dbReference type="NCBI Taxonomy" id="74700"/>
    <lineage>
        <taxon>Bacteria</taxon>
        <taxon>Bacillati</taxon>
        <taxon>Mycoplasmatota</taxon>
        <taxon>Mollicutes</taxon>
        <taxon>Entomoplasmatales</taxon>
        <taxon>Entomoplasmataceae</taxon>
        <taxon>Entomoplasma</taxon>
    </lineage>
</organism>
<dbReference type="GO" id="GO:0006412">
    <property type="term" value="P:translation"/>
    <property type="evidence" value="ECO:0007669"/>
    <property type="project" value="UniProtKB-UniRule"/>
</dbReference>
<dbReference type="SUPFAM" id="SSF55658">
    <property type="entry name" value="L9 N-domain-like"/>
    <property type="match status" value="1"/>
</dbReference>
<dbReference type="InterPro" id="IPR020070">
    <property type="entry name" value="Ribosomal_bL9_N"/>
</dbReference>
<dbReference type="GO" id="GO:1990904">
    <property type="term" value="C:ribonucleoprotein complex"/>
    <property type="evidence" value="ECO:0007669"/>
    <property type="project" value="UniProtKB-KW"/>
</dbReference>
<dbReference type="RefSeq" id="WP_100609784.1">
    <property type="nucleotide sequence ID" value="NZ_CP024962.1"/>
</dbReference>
<dbReference type="Pfam" id="PF03948">
    <property type="entry name" value="Ribosomal_L9_C"/>
    <property type="match status" value="1"/>
</dbReference>
<dbReference type="InterPro" id="IPR020594">
    <property type="entry name" value="Ribosomal_bL9_bac/chp"/>
</dbReference>
<keyword evidence="9" id="KW-1185">Reference proteome</keyword>
<evidence type="ECO:0000256" key="3">
    <source>
        <dbReference type="ARBA" id="ARBA00022884"/>
    </source>
</evidence>
<dbReference type="InterPro" id="IPR020069">
    <property type="entry name" value="Ribosomal_bL9_C"/>
</dbReference>
<proteinExistence type="inferred from homology"/>
<evidence type="ECO:0000256" key="2">
    <source>
        <dbReference type="ARBA" id="ARBA00022730"/>
    </source>
</evidence>
<evidence type="ECO:0000256" key="6">
    <source>
        <dbReference type="ARBA" id="ARBA00035292"/>
    </source>
</evidence>
<dbReference type="Gene3D" id="3.40.5.10">
    <property type="entry name" value="Ribosomal protein L9, N-terminal domain"/>
    <property type="match status" value="1"/>
</dbReference>
<reference evidence="8 9" key="1">
    <citation type="submission" date="2017-11" db="EMBL/GenBank/DDBJ databases">
        <title>Genome sequence of Entomoplasma freundtii BARC 318 (ATCC 51999).</title>
        <authorList>
            <person name="Lo W.-S."/>
            <person name="Gasparich G.E."/>
            <person name="Kuo C.-H."/>
        </authorList>
    </citation>
    <scope>NUCLEOTIDE SEQUENCE [LARGE SCALE GENOMIC DNA]</scope>
    <source>
        <strain evidence="8 9">BARC 318</strain>
    </source>
</reference>
<evidence type="ECO:0000256" key="1">
    <source>
        <dbReference type="ARBA" id="ARBA00010605"/>
    </source>
</evidence>
<sequence length="147" mass="16641">MKVIFLEDVKGQGRKDEIKEVSSGYATNFLIPRGLVKVATQNSVATVHKKQQIVAEETALAKGQTDLIRRNLENITLNFKLESHNGKSFGQITDQQITNLLRDHYKIDLDKRKVKKHAPLNRPGNYKLDIKMEFGVSAKLKVNLEAN</sequence>
<dbReference type="Gene3D" id="3.10.430.100">
    <property type="entry name" value="Ribosomal protein L9, C-terminal domain"/>
    <property type="match status" value="1"/>
</dbReference>
<dbReference type="NCBIfam" id="TIGR00158">
    <property type="entry name" value="L9"/>
    <property type="match status" value="1"/>
</dbReference>
<dbReference type="Pfam" id="PF01281">
    <property type="entry name" value="Ribosomal_L9_N"/>
    <property type="match status" value="1"/>
</dbReference>
<name>A0A2K8NS76_9MOLU</name>